<evidence type="ECO:0000313" key="9">
    <source>
        <dbReference type="EMBL" id="VDO62511.1"/>
    </source>
</evidence>
<feature type="domain" description="GOLD" evidence="8">
    <location>
        <begin position="1"/>
        <end position="56"/>
    </location>
</feature>
<keyword evidence="4" id="KW-0732">Signal</keyword>
<reference evidence="9" key="1">
    <citation type="submission" date="2018-11" db="EMBL/GenBank/DDBJ databases">
        <authorList>
            <consortium name="Pathogen Informatics"/>
        </authorList>
    </citation>
    <scope>NUCLEOTIDE SEQUENCE [LARGE SCALE GENOMIC DNA]</scope>
</reference>
<dbReference type="OrthoDB" id="759142at2759"/>
<evidence type="ECO:0000256" key="6">
    <source>
        <dbReference type="ARBA" id="ARBA00023136"/>
    </source>
</evidence>
<keyword evidence="6 7" id="KW-0472">Membrane</keyword>
<dbReference type="GO" id="GO:0016020">
    <property type="term" value="C:membrane"/>
    <property type="evidence" value="ECO:0007669"/>
    <property type="project" value="UniProtKB-SubCell"/>
</dbReference>
<keyword evidence="3 7" id="KW-0812">Transmembrane</keyword>
<gene>
    <name evidence="9" type="ORF">HPBE_LOCUS4835</name>
</gene>
<comment type="similarity">
    <text evidence="2">Belongs to the EMP24/GP25L family.</text>
</comment>
<evidence type="ECO:0000256" key="4">
    <source>
        <dbReference type="ARBA" id="ARBA00022729"/>
    </source>
</evidence>
<dbReference type="InterPro" id="IPR009038">
    <property type="entry name" value="GOLD_dom"/>
</dbReference>
<proteinExistence type="inferred from homology"/>
<dbReference type="InterPro" id="IPR015720">
    <property type="entry name" value="Emp24-like"/>
</dbReference>
<accession>A0A3P7WNA8</accession>
<dbReference type="PANTHER" id="PTHR22811">
    <property type="entry name" value="TRANSMEMBRANE EMP24 DOMAIN-CONTAINING PROTEIN"/>
    <property type="match status" value="1"/>
</dbReference>
<evidence type="ECO:0000259" key="8">
    <source>
        <dbReference type="Pfam" id="PF01105"/>
    </source>
</evidence>
<protein>
    <recommendedName>
        <fullName evidence="8">GOLD domain-containing protein</fullName>
    </recommendedName>
</protein>
<keyword evidence="5 7" id="KW-1133">Transmembrane helix</keyword>
<feature type="transmembrane region" description="Helical" evidence="7">
    <location>
        <begin position="36"/>
        <end position="55"/>
    </location>
</feature>
<sequence>MRRLEDLSDQIVKDFAFMRKREEEMRNTNESTNSRVLYLSIFSMLCLLALAAWQVR</sequence>
<organism evidence="9">
    <name type="scientific">Heligmosomoides polygyrus</name>
    <name type="common">Parasitic roundworm</name>
    <dbReference type="NCBI Taxonomy" id="6339"/>
    <lineage>
        <taxon>Eukaryota</taxon>
        <taxon>Metazoa</taxon>
        <taxon>Ecdysozoa</taxon>
        <taxon>Nematoda</taxon>
        <taxon>Chromadorea</taxon>
        <taxon>Rhabditida</taxon>
        <taxon>Rhabditina</taxon>
        <taxon>Rhabditomorpha</taxon>
        <taxon>Strongyloidea</taxon>
        <taxon>Heligmosomidae</taxon>
        <taxon>Heligmosomoides</taxon>
    </lineage>
</organism>
<dbReference type="EMBL" id="UZAH01025371">
    <property type="protein sequence ID" value="VDO62511.1"/>
    <property type="molecule type" value="Genomic_DNA"/>
</dbReference>
<dbReference type="Pfam" id="PF01105">
    <property type="entry name" value="EMP24_GP25L"/>
    <property type="match status" value="1"/>
</dbReference>
<name>A0A3P7WNA8_HELPZ</name>
<evidence type="ECO:0000256" key="3">
    <source>
        <dbReference type="ARBA" id="ARBA00022692"/>
    </source>
</evidence>
<comment type="subcellular location">
    <subcellularLocation>
        <location evidence="1">Membrane</location>
        <topology evidence="1">Single-pass type I membrane protein</topology>
    </subcellularLocation>
</comment>
<evidence type="ECO:0000256" key="2">
    <source>
        <dbReference type="ARBA" id="ARBA00007104"/>
    </source>
</evidence>
<evidence type="ECO:0000256" key="7">
    <source>
        <dbReference type="SAM" id="Phobius"/>
    </source>
</evidence>
<dbReference type="AlphaFoldDB" id="A0A3P7WNA8"/>
<evidence type="ECO:0000256" key="5">
    <source>
        <dbReference type="ARBA" id="ARBA00022989"/>
    </source>
</evidence>
<evidence type="ECO:0000256" key="1">
    <source>
        <dbReference type="ARBA" id="ARBA00004479"/>
    </source>
</evidence>